<proteinExistence type="predicted"/>
<feature type="region of interest" description="Disordered" evidence="1">
    <location>
        <begin position="1"/>
        <end position="21"/>
    </location>
</feature>
<accession>A0A391PB71</accession>
<organism evidence="2 3">
    <name type="scientific">Kipferlia bialata</name>
    <dbReference type="NCBI Taxonomy" id="797122"/>
    <lineage>
        <taxon>Eukaryota</taxon>
        <taxon>Metamonada</taxon>
        <taxon>Carpediemonas-like organisms</taxon>
        <taxon>Kipferlia</taxon>
    </lineage>
</organism>
<dbReference type="AlphaFoldDB" id="A0A391PB71"/>
<gene>
    <name evidence="2" type="ORF">KIPB_014866</name>
</gene>
<comment type="caution">
    <text evidence="2">The sequence shown here is derived from an EMBL/GenBank/DDBJ whole genome shotgun (WGS) entry which is preliminary data.</text>
</comment>
<dbReference type="Proteomes" id="UP000265618">
    <property type="component" value="Unassembled WGS sequence"/>
</dbReference>
<evidence type="ECO:0000313" key="2">
    <source>
        <dbReference type="EMBL" id="GCA64632.1"/>
    </source>
</evidence>
<reference evidence="2 3" key="1">
    <citation type="journal article" date="2018" name="PLoS ONE">
        <title>The draft genome of Kipferlia bialata reveals reductive genome evolution in fornicate parasites.</title>
        <authorList>
            <person name="Tanifuji G."/>
            <person name="Takabayashi S."/>
            <person name="Kume K."/>
            <person name="Takagi M."/>
            <person name="Nakayama T."/>
            <person name="Kamikawa R."/>
            <person name="Inagaki Y."/>
            <person name="Hashimoto T."/>
        </authorList>
    </citation>
    <scope>NUCLEOTIDE SEQUENCE [LARGE SCALE GENOMIC DNA]</scope>
    <source>
        <strain evidence="2">NY0173</strain>
    </source>
</reference>
<name>A0A391PB71_9EUKA</name>
<feature type="compositionally biased region" description="Polar residues" evidence="1">
    <location>
        <begin position="9"/>
        <end position="21"/>
    </location>
</feature>
<sequence length="21" mass="2261">MAPSESEHSYSVTSETTSDSE</sequence>
<dbReference type="EMBL" id="BDIP01007928">
    <property type="protein sequence ID" value="GCA64632.1"/>
    <property type="molecule type" value="Genomic_DNA"/>
</dbReference>
<evidence type="ECO:0000256" key="1">
    <source>
        <dbReference type="SAM" id="MobiDB-lite"/>
    </source>
</evidence>
<keyword evidence="3" id="KW-1185">Reference proteome</keyword>
<evidence type="ECO:0000313" key="3">
    <source>
        <dbReference type="Proteomes" id="UP000265618"/>
    </source>
</evidence>
<protein>
    <submittedName>
        <fullName evidence="2">Uncharacterized protein</fullName>
    </submittedName>
</protein>
<feature type="non-terminal residue" evidence="2">
    <location>
        <position position="21"/>
    </location>
</feature>